<feature type="signal peptide" evidence="2">
    <location>
        <begin position="1"/>
        <end position="20"/>
    </location>
</feature>
<accession>A0A1X7KFN5</accession>
<protein>
    <submittedName>
        <fullName evidence="3">GLPGLI family protein</fullName>
    </submittedName>
</protein>
<sequence length="304" mass="33108">MKRVLYVSLIALAISANTRAQEAEKAVAKVHYIFKHINDSTQRDKFLRDEVVTYLGANSSYYTSNSTNRAQESLKKQMDDPAFDGNVKISRDVTAIGEFYLIDKTKKDMQEVMTVAGDQLVIASTFPEQDWSVSDETKEIGGYSCQKATTSFKGRQYTAWFTTELPFSSGPWKLQGLPGLILEASDAKGDVTFSYAGFDKIEDGETAIQIAPNAVKSTKKEALKLLEAFKANPQAYMQSKAARSGGSINISGTGGTTVIATGSKSNGPAAKGALDMSRIKSFSVQNAESYKPSRDTNNPIELTP</sequence>
<evidence type="ECO:0000256" key="1">
    <source>
        <dbReference type="SAM" id="MobiDB-lite"/>
    </source>
</evidence>
<proteinExistence type="predicted"/>
<dbReference type="InterPro" id="IPR005901">
    <property type="entry name" value="GLPGLI"/>
</dbReference>
<dbReference type="NCBIfam" id="TIGR01200">
    <property type="entry name" value="GLPGLI"/>
    <property type="match status" value="1"/>
</dbReference>
<organism evidence="3 4">
    <name type="scientific">Sphingobacterium psychroaquaticum</name>
    <dbReference type="NCBI Taxonomy" id="561061"/>
    <lineage>
        <taxon>Bacteria</taxon>
        <taxon>Pseudomonadati</taxon>
        <taxon>Bacteroidota</taxon>
        <taxon>Sphingobacteriia</taxon>
        <taxon>Sphingobacteriales</taxon>
        <taxon>Sphingobacteriaceae</taxon>
        <taxon>Sphingobacterium</taxon>
    </lineage>
</organism>
<evidence type="ECO:0000256" key="2">
    <source>
        <dbReference type="SAM" id="SignalP"/>
    </source>
</evidence>
<evidence type="ECO:0000313" key="4">
    <source>
        <dbReference type="Proteomes" id="UP000192980"/>
    </source>
</evidence>
<keyword evidence="2" id="KW-0732">Signal</keyword>
<evidence type="ECO:0000313" key="3">
    <source>
        <dbReference type="EMBL" id="SMG39950.1"/>
    </source>
</evidence>
<feature type="compositionally biased region" description="Polar residues" evidence="1">
    <location>
        <begin position="295"/>
        <end position="304"/>
    </location>
</feature>
<name>A0A1X7KFN5_9SPHI</name>
<feature type="region of interest" description="Disordered" evidence="1">
    <location>
        <begin position="285"/>
        <end position="304"/>
    </location>
</feature>
<dbReference type="OrthoDB" id="1440774at2"/>
<keyword evidence="4" id="KW-1185">Reference proteome</keyword>
<gene>
    <name evidence="3" type="ORF">SAMN05660862_2838</name>
</gene>
<dbReference type="AlphaFoldDB" id="A0A1X7KFN5"/>
<dbReference type="EMBL" id="FXAU01000005">
    <property type="protein sequence ID" value="SMG39950.1"/>
    <property type="molecule type" value="Genomic_DNA"/>
</dbReference>
<dbReference type="STRING" id="561061.SAMN05660862_2838"/>
<dbReference type="Pfam" id="PF22252">
    <property type="entry name" value="PNGase_F-II_N"/>
    <property type="match status" value="1"/>
</dbReference>
<dbReference type="Proteomes" id="UP000192980">
    <property type="component" value="Unassembled WGS sequence"/>
</dbReference>
<reference evidence="3 4" key="1">
    <citation type="submission" date="2017-04" db="EMBL/GenBank/DDBJ databases">
        <authorList>
            <person name="Afonso C.L."/>
            <person name="Miller P.J."/>
            <person name="Scott M.A."/>
            <person name="Spackman E."/>
            <person name="Goraichik I."/>
            <person name="Dimitrov K.M."/>
            <person name="Suarez D.L."/>
            <person name="Swayne D.E."/>
        </authorList>
    </citation>
    <scope>NUCLEOTIDE SEQUENCE [LARGE SCALE GENOMIC DNA]</scope>
    <source>
        <strain evidence="3 4">DSM 22418</strain>
    </source>
</reference>
<dbReference type="RefSeq" id="WP_085473559.1">
    <property type="nucleotide sequence ID" value="NZ_FXAU01000005.1"/>
</dbReference>
<feature type="chain" id="PRO_5012146267" evidence="2">
    <location>
        <begin position="21"/>
        <end position="304"/>
    </location>
</feature>